<sequence>MDTESASIRHRLKARFALTFGFAFLRTSLIPYTLPAIESLLYLGVARYFYARKKALPASGAASVRSVAVSGLLEIATISDYGNINTLTRRRYEANLLEKRFGPATLVTSCFCVGKKNFEDLCELSIVHLALRYLSAPSSVKRISFGSNYMLSLKVVTGTKQKTEKRLEVWKSEFEKDLKCLPRRKPSNRDLDTPYSPWWLDPKVNFMPEDDFEAHFN</sequence>
<gene>
    <name evidence="2" type="ORF">RCO7_15052</name>
</gene>
<keyword evidence="1" id="KW-1133">Transmembrane helix</keyword>
<dbReference type="InParanoid" id="A0A1E1LI95"/>
<keyword evidence="3" id="KW-1185">Reference proteome</keyword>
<evidence type="ECO:0000313" key="2">
    <source>
        <dbReference type="EMBL" id="CZT10144.1"/>
    </source>
</evidence>
<evidence type="ECO:0000313" key="3">
    <source>
        <dbReference type="Proteomes" id="UP000178129"/>
    </source>
</evidence>
<keyword evidence="1" id="KW-0472">Membrane</keyword>
<reference evidence="3" key="1">
    <citation type="submission" date="2016-03" db="EMBL/GenBank/DDBJ databases">
        <authorList>
            <person name="Ploux O."/>
        </authorList>
    </citation>
    <scope>NUCLEOTIDE SEQUENCE [LARGE SCALE GENOMIC DNA]</scope>
    <source>
        <strain evidence="3">UK7</strain>
    </source>
</reference>
<evidence type="ECO:0000256" key="1">
    <source>
        <dbReference type="SAM" id="Phobius"/>
    </source>
</evidence>
<accession>A0A1E1LI95</accession>
<feature type="transmembrane region" description="Helical" evidence="1">
    <location>
        <begin position="29"/>
        <end position="50"/>
    </location>
</feature>
<comment type="caution">
    <text evidence="2">The sequence shown here is derived from an EMBL/GenBank/DDBJ whole genome shotgun (WGS) entry which is preliminary data.</text>
</comment>
<proteinExistence type="predicted"/>
<protein>
    <submittedName>
        <fullName evidence="2">Uncharacterized protein</fullName>
    </submittedName>
</protein>
<dbReference type="Proteomes" id="UP000178129">
    <property type="component" value="Unassembled WGS sequence"/>
</dbReference>
<dbReference type="AlphaFoldDB" id="A0A1E1LI95"/>
<organism evidence="2 3">
    <name type="scientific">Rhynchosporium graminicola</name>
    <dbReference type="NCBI Taxonomy" id="2792576"/>
    <lineage>
        <taxon>Eukaryota</taxon>
        <taxon>Fungi</taxon>
        <taxon>Dikarya</taxon>
        <taxon>Ascomycota</taxon>
        <taxon>Pezizomycotina</taxon>
        <taxon>Leotiomycetes</taxon>
        <taxon>Helotiales</taxon>
        <taxon>Ploettnerulaceae</taxon>
        <taxon>Rhynchosporium</taxon>
    </lineage>
</organism>
<dbReference type="EMBL" id="FJUW01000053">
    <property type="protein sequence ID" value="CZT10144.1"/>
    <property type="molecule type" value="Genomic_DNA"/>
</dbReference>
<keyword evidence="1" id="KW-0812">Transmembrane</keyword>
<name>A0A1E1LI95_9HELO</name>